<feature type="region of interest" description="Disordered" evidence="1">
    <location>
        <begin position="197"/>
        <end position="227"/>
    </location>
</feature>
<gene>
    <name evidence="2" type="ORF">H257_09887</name>
</gene>
<proteinExistence type="predicted"/>
<sequence>MAAADGATMSTPTFFRINCSHKDLFRESYIRCYQNHGLKVIRCFPHCCPHMEYRGCGSSLSVRVHDPAHYDRNDLQAFGRFQVASEATYAPNDVVSLSTFTSDLRSQRNAMGLWLQGHRQPPGEDGSLVYHFNEKRTDGWHYTWHGGSSTKKREALHLFQVYVVAVVPNNNDDKCVIGWSVATPPFKLSSYRRAKSADDSSSSDVVKPKVVKTTRTTQPAQLAPRRGGLPVKSEALTRIQRQAHQLAIAHTFCTSILIGDVAQRWPAIERQLVAQCRDWIGHPSDDVATSMPTMPSVVLPPELIQVSGMPWGAHHEIALNMIWRWFDPAVFTRVQQYTHDHACDDVHLMPQVYDVGIGFLHSMVADMLASHSHSFDEFVRLALANDSNPLPAHREPPTIGLHALLRTLQTNAKLKNSDAAAFNTPSQQLRIQQTHEFWVLSIVQLRRMSLRPTVVAFFRVFTMLFAVHTRLDGHLFFVKSHVPMFVAMGTEFHLNGEPNQFQAFPNGESCGLHRFQLDGDYIGWTEVYTWSVGDSPPRWCTLLRVCISPDVQNSKLCRVAWTLEYSDHSSMENLKHLGVDDRIRVWNDVPHSLVLQLDTTYTRMDNV</sequence>
<dbReference type="EMBL" id="KI913138">
    <property type="protein sequence ID" value="ETV75926.1"/>
    <property type="molecule type" value="Genomic_DNA"/>
</dbReference>
<evidence type="ECO:0000256" key="1">
    <source>
        <dbReference type="SAM" id="MobiDB-lite"/>
    </source>
</evidence>
<dbReference type="OrthoDB" id="70275at2759"/>
<protein>
    <submittedName>
        <fullName evidence="2">Uncharacterized protein</fullName>
    </submittedName>
</protein>
<dbReference type="VEuPathDB" id="FungiDB:H257_09887"/>
<organism evidence="2">
    <name type="scientific">Aphanomyces astaci</name>
    <name type="common">Crayfish plague agent</name>
    <dbReference type="NCBI Taxonomy" id="112090"/>
    <lineage>
        <taxon>Eukaryota</taxon>
        <taxon>Sar</taxon>
        <taxon>Stramenopiles</taxon>
        <taxon>Oomycota</taxon>
        <taxon>Saprolegniomycetes</taxon>
        <taxon>Saprolegniales</taxon>
        <taxon>Verrucalvaceae</taxon>
        <taxon>Aphanomyces</taxon>
    </lineage>
</organism>
<dbReference type="GeneID" id="20811883"/>
<dbReference type="AlphaFoldDB" id="W4G9F8"/>
<reference evidence="2" key="1">
    <citation type="submission" date="2013-12" db="EMBL/GenBank/DDBJ databases">
        <title>The Genome Sequence of Aphanomyces astaci APO3.</title>
        <authorList>
            <consortium name="The Broad Institute Genomics Platform"/>
            <person name="Russ C."/>
            <person name="Tyler B."/>
            <person name="van West P."/>
            <person name="Dieguez-Uribeondo J."/>
            <person name="Young S.K."/>
            <person name="Zeng Q."/>
            <person name="Gargeya S."/>
            <person name="Fitzgerald M."/>
            <person name="Abouelleil A."/>
            <person name="Alvarado L."/>
            <person name="Chapman S.B."/>
            <person name="Gainer-Dewar J."/>
            <person name="Goldberg J."/>
            <person name="Griggs A."/>
            <person name="Gujja S."/>
            <person name="Hansen M."/>
            <person name="Howarth C."/>
            <person name="Imamovic A."/>
            <person name="Ireland A."/>
            <person name="Larimer J."/>
            <person name="McCowan C."/>
            <person name="Murphy C."/>
            <person name="Pearson M."/>
            <person name="Poon T.W."/>
            <person name="Priest M."/>
            <person name="Roberts A."/>
            <person name="Saif S."/>
            <person name="Shea T."/>
            <person name="Sykes S."/>
            <person name="Wortman J."/>
            <person name="Nusbaum C."/>
            <person name="Birren B."/>
        </authorList>
    </citation>
    <scope>NUCLEOTIDE SEQUENCE [LARGE SCALE GENOMIC DNA]</scope>
    <source>
        <strain evidence="2">APO3</strain>
    </source>
</reference>
<accession>W4G9F8</accession>
<name>W4G9F8_APHAT</name>
<evidence type="ECO:0000313" key="2">
    <source>
        <dbReference type="EMBL" id="ETV75926.1"/>
    </source>
</evidence>
<dbReference type="RefSeq" id="XP_009834568.1">
    <property type="nucleotide sequence ID" value="XM_009836266.1"/>
</dbReference>